<protein>
    <submittedName>
        <fullName evidence="1">Uncharacterized protein</fullName>
    </submittedName>
</protein>
<comment type="caution">
    <text evidence="1">The sequence shown here is derived from an EMBL/GenBank/DDBJ whole genome shotgun (WGS) entry which is preliminary data.</text>
</comment>
<keyword evidence="2" id="KW-1185">Reference proteome</keyword>
<accession>A0AC60PND0</accession>
<proteinExistence type="predicted"/>
<dbReference type="EMBL" id="JABSTQ010010227">
    <property type="protein sequence ID" value="KAG0422454.1"/>
    <property type="molecule type" value="Genomic_DNA"/>
</dbReference>
<feature type="non-terminal residue" evidence="1">
    <location>
        <position position="1"/>
    </location>
</feature>
<name>A0AC60PND0_IXOPE</name>
<evidence type="ECO:0000313" key="2">
    <source>
        <dbReference type="Proteomes" id="UP000805193"/>
    </source>
</evidence>
<organism evidence="1 2">
    <name type="scientific">Ixodes persulcatus</name>
    <name type="common">Taiga tick</name>
    <dbReference type="NCBI Taxonomy" id="34615"/>
    <lineage>
        <taxon>Eukaryota</taxon>
        <taxon>Metazoa</taxon>
        <taxon>Ecdysozoa</taxon>
        <taxon>Arthropoda</taxon>
        <taxon>Chelicerata</taxon>
        <taxon>Arachnida</taxon>
        <taxon>Acari</taxon>
        <taxon>Parasitiformes</taxon>
        <taxon>Ixodida</taxon>
        <taxon>Ixodoidea</taxon>
        <taxon>Ixodidae</taxon>
        <taxon>Ixodinae</taxon>
        <taxon>Ixodes</taxon>
    </lineage>
</organism>
<dbReference type="Proteomes" id="UP000805193">
    <property type="component" value="Unassembled WGS sequence"/>
</dbReference>
<evidence type="ECO:0000313" key="1">
    <source>
        <dbReference type="EMBL" id="KAG0422454.1"/>
    </source>
</evidence>
<reference evidence="1 2" key="1">
    <citation type="journal article" date="2020" name="Cell">
        <title>Large-Scale Comparative Analyses of Tick Genomes Elucidate Their Genetic Diversity and Vector Capacities.</title>
        <authorList>
            <consortium name="Tick Genome and Microbiome Consortium (TIGMIC)"/>
            <person name="Jia N."/>
            <person name="Wang J."/>
            <person name="Shi W."/>
            <person name="Du L."/>
            <person name="Sun Y."/>
            <person name="Zhan W."/>
            <person name="Jiang J.F."/>
            <person name="Wang Q."/>
            <person name="Zhang B."/>
            <person name="Ji P."/>
            <person name="Bell-Sakyi L."/>
            <person name="Cui X.M."/>
            <person name="Yuan T.T."/>
            <person name="Jiang B.G."/>
            <person name="Yang W.F."/>
            <person name="Lam T.T."/>
            <person name="Chang Q.C."/>
            <person name="Ding S.J."/>
            <person name="Wang X.J."/>
            <person name="Zhu J.G."/>
            <person name="Ruan X.D."/>
            <person name="Zhao L."/>
            <person name="Wei J.T."/>
            <person name="Ye R.Z."/>
            <person name="Que T.C."/>
            <person name="Du C.H."/>
            <person name="Zhou Y.H."/>
            <person name="Cheng J.X."/>
            <person name="Dai P.F."/>
            <person name="Guo W.B."/>
            <person name="Han X.H."/>
            <person name="Huang E.J."/>
            <person name="Li L.F."/>
            <person name="Wei W."/>
            <person name="Gao Y.C."/>
            <person name="Liu J.Z."/>
            <person name="Shao H.Z."/>
            <person name="Wang X."/>
            <person name="Wang C.C."/>
            <person name="Yang T.C."/>
            <person name="Huo Q.B."/>
            <person name="Li W."/>
            <person name="Chen H.Y."/>
            <person name="Chen S.E."/>
            <person name="Zhou L.G."/>
            <person name="Ni X.B."/>
            <person name="Tian J.H."/>
            <person name="Sheng Y."/>
            <person name="Liu T."/>
            <person name="Pan Y.S."/>
            <person name="Xia L.Y."/>
            <person name="Li J."/>
            <person name="Zhao F."/>
            <person name="Cao W.C."/>
        </authorList>
    </citation>
    <scope>NUCLEOTIDE SEQUENCE [LARGE SCALE GENOMIC DNA]</scope>
    <source>
        <strain evidence="1">Iper-2018</strain>
    </source>
</reference>
<gene>
    <name evidence="1" type="ORF">HPB47_001719</name>
</gene>
<sequence>SQENVDLRMREVILQSEVRSHEAKLKSLALELESVRREKKECMGVIASLRKHIANLEDQQQASERELSLLRKALRDIEELNDSLERDLQEMCNTSRQTELEATLSARDKEIANGKAAFLQLSSQKDELLQEVSSLRQSVASQQETNAQLRTQKEELVKDKSQLEVELRHCGAEGDKLQSELIGWKEAREAAEVDLRIATEVLAKIQREKETADTKLRDSAAELEKLHEKLKRLERERKADAEEWGTLQASLTEKLHAVEKEASQKVAEERRLLKEEMDKHRQERAGRLRQLEESHQAELKRQDELLRETETKWRSEVALYQQRLEDVRVELQEKLASSEQLRAEMQSMAEDERRELLNSLGRCKEEVSVLRRNLVAFRDEASSKMATEQAKVASALKDVDTLRVELEQTRTAFRLKEAQEKSRESQFHKELSQATKEREQAVQRLNETDASRTALQRELSEALGKKSEGERRVEVLNHQLSEVRQSYTLVTAETEQLRRAIGDLQQELRSATQERDASLQEASEKFRGAEKARASLAEELRELRSTHGSVERARQVLERKVRALESALLEHGSELDSLRKLSEQRRHQVESARQDVLSWKRKVAALEKERDVWQRERASLGHRLDESEHRAQAERNAREGAVREAGRVAERLAQDRADLEKQLLASGQETHEARLALCAAQGCAAALENELKVVSESRKSIEGTLDSLLSVLRCSLGIQTKYELRSPSPQRPAAGRRHGGDPSNESFRGDGSSFRSEDSLGRSLLRRPTPDVEAELVLQAVDALSRRIAALEADKEKVEAECERSQRVVAGLEDELAATKSTLARLTKANDALVADNTELRSQVSSQLEVVSELKHASQTLEWEKASLVDQLEDAARRYQLKTDQCDKLQAALSRSRDPPPSPIRPSEPLESRLSKLELERQLSQAKVERLKLRVTESQAEVRRLQEAKEEATSELTRLERRAESLDHDNSRLRAEIAEHASKVKILNAHLVEEIAKGRGLEEEKRSLESQLRVARVQLESARFDQKRDKSVIDELKGQKGTLETRLSALAVQLAECESAKQRLDKTPVRTLHREETRTWQQMVETLREEKRQLQGEVTRLRRQLTGTVDSILPPVTPDGSRASRRARRSLAERDVPDGASLHSPEVSRLKTQKSLLEAKVRTLEERLSQQDQVHSEELTREHRELVAEIARLREELATHERRRTSTPVHDEVGGATWERSLLHPLLKLCLLETSALLLGLLLCLLHVLLAPEAPASDQEAYLLQCVASGA</sequence>